<dbReference type="GO" id="GO:0005975">
    <property type="term" value="P:carbohydrate metabolic process"/>
    <property type="evidence" value="ECO:0007669"/>
    <property type="project" value="InterPro"/>
</dbReference>
<proteinExistence type="predicted"/>
<evidence type="ECO:0000256" key="1">
    <source>
        <dbReference type="ARBA" id="ARBA00022676"/>
    </source>
</evidence>
<evidence type="ECO:0000259" key="4">
    <source>
        <dbReference type="Pfam" id="PF17167"/>
    </source>
</evidence>
<gene>
    <name evidence="5" type="ORF">NCTC11679_06375</name>
</gene>
<dbReference type="Gene3D" id="2.60.420.10">
    <property type="entry name" value="Maltose phosphorylase, domain 3"/>
    <property type="match status" value="1"/>
</dbReference>
<dbReference type="InterPro" id="IPR037018">
    <property type="entry name" value="GH65_N"/>
</dbReference>
<feature type="domain" description="Glycosyl hydrolase 94 supersandwich" evidence="3">
    <location>
        <begin position="3"/>
        <end position="181"/>
    </location>
</feature>
<dbReference type="GO" id="GO:0016757">
    <property type="term" value="F:glycosyltransferase activity"/>
    <property type="evidence" value="ECO:0007669"/>
    <property type="project" value="UniProtKB-KW"/>
</dbReference>
<dbReference type="Proteomes" id="UP000255239">
    <property type="component" value="Unassembled WGS sequence"/>
</dbReference>
<protein>
    <submittedName>
        <fullName evidence="5">Cyclic beta 1-2 glucan synthase</fullName>
    </submittedName>
</protein>
<keyword evidence="1" id="KW-0328">Glycosyltransferase</keyword>
<dbReference type="InterPro" id="IPR012341">
    <property type="entry name" value="6hp_glycosidase-like_sf"/>
</dbReference>
<feature type="domain" description="Glycosyl hydrolase 94 catalytic" evidence="4">
    <location>
        <begin position="195"/>
        <end position="619"/>
    </location>
</feature>
<dbReference type="SUPFAM" id="SSF48208">
    <property type="entry name" value="Six-hairpin glycosidases"/>
    <property type="match status" value="1"/>
</dbReference>
<dbReference type="EMBL" id="UGMG01000004">
    <property type="protein sequence ID" value="STX11916.1"/>
    <property type="molecule type" value="Genomic_DNA"/>
</dbReference>
<dbReference type="Pfam" id="PF06165">
    <property type="entry name" value="GH94_b-supersand"/>
    <property type="match status" value="1"/>
</dbReference>
<evidence type="ECO:0000259" key="3">
    <source>
        <dbReference type="Pfam" id="PF06165"/>
    </source>
</evidence>
<dbReference type="InterPro" id="IPR010383">
    <property type="entry name" value="Glyco_hydrolase_94_b-supersand"/>
</dbReference>
<sequence length="692" mass="76502">MVFGYSVFAHRESGIDSELTVLVAEEDPVKLVLLTLSNSSGRTRQLSVTGYVEWTLGETRTRSAPHIVTHVARTPGGCGVLANNFYGDNGGGRTAFFAVSGNDCSLTGDRREFIGRNGSLHAPSAMKLQKLSGKTGAGLDPCGAVQSAVTLIDGDQRTFIFILGAEENDVCAQEMLARYMNEDTVRQELNRIHNHWHNVLDKIVVNTPDTSVNLLVNGWLLYQTVACRLMARSGYYQSGGAFGFRDQLQDTLALSHAAPDRMREQIILCASRQFIEGDVQHWWHPPHGNGVRTRCSDDYLWLPLAVCHYVETTGDMDALEIRIPYLEGRSLQPGEESVYDTPVISGTEETLWLHCVKAIHYGLRFGEHGLPLMGAGDWNDGMNRVGIEGKGESVWLGFFLYDILQRFAALAERRLDESVAAMCRSQALRLQSNLEAHAWDGEWYRRGYFDDGTPLGSKTSQDCRIDAIAQSWSVLSGAASPGRCAKAMQALDKHLVDNEGGLIKLLTPPFDGHGPNPGYIQGYLPGVRENGGQYTHGAIWAVMAFARMGNAGRAWQLWSMLNPINHTLNADSVGIYKAEPYVMSADVYSVAPHTGRAGWSWYTGSAGWAWRLLTEELLGIKRSGTEFSVHARLPDEWSSFSMAYQYGESHYQISVSRGDAEYCVTLDGVLLPDDRIPLKDDGQNHTVEIIQN</sequence>
<organism evidence="5 6">
    <name type="scientific">Klebsiella pneumoniae</name>
    <dbReference type="NCBI Taxonomy" id="573"/>
    <lineage>
        <taxon>Bacteria</taxon>
        <taxon>Pseudomonadati</taxon>
        <taxon>Pseudomonadota</taxon>
        <taxon>Gammaproteobacteria</taxon>
        <taxon>Enterobacterales</taxon>
        <taxon>Enterobacteriaceae</taxon>
        <taxon>Klebsiella/Raoultella group</taxon>
        <taxon>Klebsiella</taxon>
        <taxon>Klebsiella pneumoniae complex</taxon>
    </lineage>
</organism>
<reference evidence="5 6" key="1">
    <citation type="submission" date="2018-06" db="EMBL/GenBank/DDBJ databases">
        <authorList>
            <consortium name="Pathogen Informatics"/>
            <person name="Doyle S."/>
        </authorList>
    </citation>
    <scope>NUCLEOTIDE SEQUENCE [LARGE SCALE GENOMIC DNA]</scope>
    <source>
        <strain evidence="5 6">NCTC11679</strain>
    </source>
</reference>
<dbReference type="InterPro" id="IPR008928">
    <property type="entry name" value="6-hairpin_glycosidase_sf"/>
</dbReference>
<accession>A0A378H438</accession>
<dbReference type="InterPro" id="IPR033432">
    <property type="entry name" value="GH94_catalytic"/>
</dbReference>
<dbReference type="GO" id="GO:0030246">
    <property type="term" value="F:carbohydrate binding"/>
    <property type="evidence" value="ECO:0007669"/>
    <property type="project" value="InterPro"/>
</dbReference>
<dbReference type="SUPFAM" id="SSF74650">
    <property type="entry name" value="Galactose mutarotase-like"/>
    <property type="match status" value="1"/>
</dbReference>
<dbReference type="InterPro" id="IPR011013">
    <property type="entry name" value="Gal_mutarotase_sf_dom"/>
</dbReference>
<dbReference type="Gene3D" id="1.50.10.10">
    <property type="match status" value="1"/>
</dbReference>
<dbReference type="PANTHER" id="PTHR37469">
    <property type="entry name" value="CELLOBIONIC ACID PHOSPHORYLASE-RELATED"/>
    <property type="match status" value="1"/>
</dbReference>
<evidence type="ECO:0000313" key="6">
    <source>
        <dbReference type="Proteomes" id="UP000255239"/>
    </source>
</evidence>
<dbReference type="InterPro" id="IPR052047">
    <property type="entry name" value="GH94_Enzymes"/>
</dbReference>
<dbReference type="PANTHER" id="PTHR37469:SF2">
    <property type="entry name" value="CELLOBIONIC ACID PHOSPHORYLASE"/>
    <property type="match status" value="1"/>
</dbReference>
<name>A0A378H438_KLEPN</name>
<evidence type="ECO:0000256" key="2">
    <source>
        <dbReference type="ARBA" id="ARBA00022679"/>
    </source>
</evidence>
<dbReference type="Gene3D" id="2.70.98.40">
    <property type="entry name" value="Glycoside hydrolase, family 65, N-terminal domain"/>
    <property type="match status" value="1"/>
</dbReference>
<evidence type="ECO:0000313" key="5">
    <source>
        <dbReference type="EMBL" id="STX11916.1"/>
    </source>
</evidence>
<dbReference type="Pfam" id="PF17167">
    <property type="entry name" value="Glyco_hydro_94"/>
    <property type="match status" value="1"/>
</dbReference>
<keyword evidence="2" id="KW-0808">Transferase</keyword>
<dbReference type="AlphaFoldDB" id="A0A378H438"/>